<evidence type="ECO:0000256" key="1">
    <source>
        <dbReference type="SAM" id="Phobius"/>
    </source>
</evidence>
<protein>
    <submittedName>
        <fullName evidence="2">Uncharacterized protein</fullName>
    </submittedName>
</protein>
<reference evidence="2" key="1">
    <citation type="submission" date="2014-11" db="EMBL/GenBank/DDBJ databases">
        <authorList>
            <person name="Amaro Gonzalez C."/>
        </authorList>
    </citation>
    <scope>NUCLEOTIDE SEQUENCE</scope>
</reference>
<name>A0A0E9PF09_ANGAN</name>
<reference evidence="2" key="2">
    <citation type="journal article" date="2015" name="Fish Shellfish Immunol.">
        <title>Early steps in the European eel (Anguilla anguilla)-Vibrio vulnificus interaction in the gills: Role of the RtxA13 toxin.</title>
        <authorList>
            <person name="Callol A."/>
            <person name="Pajuelo D."/>
            <person name="Ebbesson L."/>
            <person name="Teles M."/>
            <person name="MacKenzie S."/>
            <person name="Amaro C."/>
        </authorList>
    </citation>
    <scope>NUCLEOTIDE SEQUENCE</scope>
</reference>
<evidence type="ECO:0000313" key="2">
    <source>
        <dbReference type="EMBL" id="JAH03124.1"/>
    </source>
</evidence>
<dbReference type="EMBL" id="GBXM01105453">
    <property type="protein sequence ID" value="JAH03124.1"/>
    <property type="molecule type" value="Transcribed_RNA"/>
</dbReference>
<keyword evidence="1" id="KW-1133">Transmembrane helix</keyword>
<dbReference type="AlphaFoldDB" id="A0A0E9PF09"/>
<sequence>MLCGGMLYMCGAVDMTVEFFTFAVTTAVIV</sequence>
<keyword evidence="1" id="KW-0472">Membrane</keyword>
<organism evidence="2">
    <name type="scientific">Anguilla anguilla</name>
    <name type="common">European freshwater eel</name>
    <name type="synonym">Muraena anguilla</name>
    <dbReference type="NCBI Taxonomy" id="7936"/>
    <lineage>
        <taxon>Eukaryota</taxon>
        <taxon>Metazoa</taxon>
        <taxon>Chordata</taxon>
        <taxon>Craniata</taxon>
        <taxon>Vertebrata</taxon>
        <taxon>Euteleostomi</taxon>
        <taxon>Actinopterygii</taxon>
        <taxon>Neopterygii</taxon>
        <taxon>Teleostei</taxon>
        <taxon>Anguilliformes</taxon>
        <taxon>Anguillidae</taxon>
        <taxon>Anguilla</taxon>
    </lineage>
</organism>
<keyword evidence="1" id="KW-0812">Transmembrane</keyword>
<proteinExistence type="predicted"/>
<feature type="transmembrane region" description="Helical" evidence="1">
    <location>
        <begin position="6"/>
        <end position="29"/>
    </location>
</feature>
<accession>A0A0E9PF09</accession>